<name>A0A7M1VJR9_9VIRU</name>
<feature type="region of interest" description="Disordered" evidence="13">
    <location>
        <begin position="316"/>
        <end position="335"/>
    </location>
</feature>
<feature type="domain" description="CCHC-type" evidence="14">
    <location>
        <begin position="777"/>
        <end position="790"/>
    </location>
</feature>
<dbReference type="Gene3D" id="3.30.420.10">
    <property type="entry name" value="Ribonuclease H-like superfamily/Ribonuclease H"/>
    <property type="match status" value="1"/>
</dbReference>
<keyword evidence="12" id="KW-0175">Coiled coil</keyword>
<organism evidence="16">
    <name type="scientific">Chestnut mosaic virus</name>
    <dbReference type="NCBI Taxonomy" id="2781948"/>
    <lineage>
        <taxon>Viruses</taxon>
        <taxon>Riboviria</taxon>
        <taxon>Pararnavirae</taxon>
        <taxon>Artverviricota</taxon>
        <taxon>Revtraviricetes</taxon>
        <taxon>Ortervirales</taxon>
        <taxon>Caulimoviridae</taxon>
        <taxon>Badnavirus</taxon>
        <taxon>Badnavirus tessellocastaneae</taxon>
    </lineage>
</organism>
<dbReference type="SUPFAM" id="SSF56672">
    <property type="entry name" value="DNA/RNA polymerases"/>
    <property type="match status" value="1"/>
</dbReference>
<dbReference type="EC" id="2.7.7.49" evidence="1"/>
<dbReference type="Gene3D" id="3.10.10.10">
    <property type="entry name" value="HIV Type 1 Reverse Transcriptase, subunit A, domain 1"/>
    <property type="match status" value="1"/>
</dbReference>
<dbReference type="Gene3D" id="4.10.60.10">
    <property type="entry name" value="Zinc finger, CCHC-type"/>
    <property type="match status" value="1"/>
</dbReference>
<dbReference type="InterPro" id="IPR036397">
    <property type="entry name" value="RNaseH_sf"/>
</dbReference>
<sequence>MGSRTQTVVQDPPVLMLRQNEEGSSTLQPTFEDQLRNYRTWNRIKHEVARRVPLLRIRNTKALEQRLDPDIELKMARKRRASIVPAETLYESNMTEARNQVYQHYSEQPLLVTSNQVDLNFIQEESYQVLVRSNYQMVHLGMAMVMITALHRKHAGTKACVFFRDTRWDNGKQSGLGTIEIDLSQGSQMVYIVPDFTLSIHDFYHYFQVCVMTRGYEDFKAGDSNLLITRAFVGRVSNENVINFRYRVQGALDYLTSRGMRVIPAKEMGTDHLKGGEWRAQKSSIRPALQAPTGYNIRDNVDGSVSLRFHTYEDMEEKFPEEDEEDGGAEPLRRPPRVNISAAIFQEEEPEDEREPPPTWYIGQPISVISEGMDDYWQEDQNPIWDGQPVDNLDYPLMGEPVFDQSEPETDEKWVNPFSFPEGSGRMTVENRAAAIVEEKSMEEMDFQDLIKMGQQMEKEAGKLETAYSTISGESSGGNHVPLYTPATNQDSGIHGGVNLDGARFPRNYRIPQKPVWHLPLAGSKEGLMLILPEDIEMYDDVISRWEVAVINFANGLAWDSNRDKVEAIINMLGTTERQIFEGWKRAFENDYANLIETASETRNITSCIRVMITGEDAYQGQTMEQNRAYLDIERLTCKDMADVFGYMNQYLKLAAKTGRMWMNMELSDKFFRKLPPVIGPAIEESFKRKYPTIGINVTLRIYYTYHYLAEMCKQAAIQRSLKDLTFCRKVTIPGYFKEQEKKYGLRRSKTFKGKPHTTHIRVFKSKDGGKQRKCTCYICGEEGHFARECSRKKGDINRAAYVDNLNLPEDWDVLSVSQGESDSSAICSMSEGEQGCSAGVIVNSKMPYDEEFMFVIIQGEVTARPANDWIVKIPLSEEMEHCKHNWEEGGNYKGPLSSKGCYHCRNQTESLSRVICSDCKLMICLRCAKMHYGISVKREESARCKEYMNKDQLIKSLYEHNVFLLKENERLKEQLEELRVRYNRNMELDGASLEEERKRMEKGDEERAGALFLEELAGSDVVGRTHINRLYNVLVTFKIPRQKENDYCEFTITAILDTGCTTCCINKSKVPEEAMEDAKVPSHFHGVNSTQIARKRIKEGKMYLGEQYFRTPYIYCFEMKLPGVDMLIGCNFIRAMQGGLRIEGSQLTFYRNVTSIETSMAPHKVAGLLQIEEEEQLQIMNWMYAVAEADQVQKEIDERFKAWYKPIIKELERQGYVGEEPLKHWQKNGIKCKLDIINPDITIESKPFGKIPPAMEDQYRRHIDALLKVGVIRPSKSRHRTKAMIVNSGTTIDPKTGKEVRGKERMVLDYRALNMNTHKDQYSLPGITSIIKRVAGSKVFSKFDLKSGFHQVVMEEESIPWTAFVVPGGLYEWLVMPFGLRNAPATFQRKMDQCFKGTEEFIAVYIDDILVFSPDLESHAKHLEKMLAICKDNGLVLSPTKMKVAVKEVDFLGATIRDRKVKLQPHIVKKISEVNEEDLKTLKGLRSWLGVINYARAHIPKCGTLLGPLYQKVGNHGDKRWTNSDLKLVKQIKELVQKLPDLEIPPEGSHIILETDGCMEGWGGVCKWAPFKGAKKSEEKVCAYASGKFPTLKSTIDAEIYAVMETMESLKIYYLDQKVITVRTDCQAIIAFHDKQLHKKPSRVRWINFCDYITGTGVEVKFEHIKGENNQLADHLSRLTTLTAFTICQQEDHPGKYTMKMKGVLSSTLIALHGKDQRHHQTPSSDIMEPQSILMKPPFGTTQTLSGNQNGSVPKKTSHQQSSTGESLPSILKLNWKEDKLPDSKNVKPSTNCSSIQKVSHNKLPPLNGSYARKETLPTGIPPRITGTVTSAQGYSNGKKEWPTSSPTSIK</sequence>
<evidence type="ECO:0000259" key="15">
    <source>
        <dbReference type="PROSITE" id="PS50878"/>
    </source>
</evidence>
<keyword evidence="9" id="KW-0460">Magnesium</keyword>
<dbReference type="Pfam" id="PF00077">
    <property type="entry name" value="RVP"/>
    <property type="match status" value="1"/>
</dbReference>
<dbReference type="GO" id="GO:0006508">
    <property type="term" value="P:proteolysis"/>
    <property type="evidence" value="ECO:0007669"/>
    <property type="project" value="UniProtKB-KW"/>
</dbReference>
<feature type="domain" description="Reverse transcriptase" evidence="15">
    <location>
        <begin position="1275"/>
        <end position="1457"/>
    </location>
</feature>
<keyword evidence="7" id="KW-0255">Endonuclease</keyword>
<feature type="compositionally biased region" description="Acidic residues" evidence="13">
    <location>
        <begin position="316"/>
        <end position="328"/>
    </location>
</feature>
<evidence type="ECO:0000256" key="3">
    <source>
        <dbReference type="ARBA" id="ARBA00022679"/>
    </source>
</evidence>
<dbReference type="CDD" id="cd01647">
    <property type="entry name" value="RT_LTR"/>
    <property type="match status" value="1"/>
</dbReference>
<dbReference type="SUPFAM" id="SSF50630">
    <property type="entry name" value="Acid proteases"/>
    <property type="match status" value="1"/>
</dbReference>
<keyword evidence="5" id="KW-0540">Nuclease</keyword>
<evidence type="ECO:0000256" key="9">
    <source>
        <dbReference type="ARBA" id="ARBA00022842"/>
    </source>
</evidence>
<dbReference type="InterPro" id="IPR036875">
    <property type="entry name" value="Znf_CCHC_sf"/>
</dbReference>
<dbReference type="PROSITE" id="PS50878">
    <property type="entry name" value="RT_POL"/>
    <property type="match status" value="1"/>
</dbReference>
<feature type="region of interest" description="Disordered" evidence="13">
    <location>
        <begin position="1716"/>
        <end position="1852"/>
    </location>
</feature>
<dbReference type="SMART" id="SM00343">
    <property type="entry name" value="ZnF_C2HC"/>
    <property type="match status" value="1"/>
</dbReference>
<dbReference type="Pfam" id="PF22909">
    <property type="entry name" value="Caulimovir_coat_dom"/>
    <property type="match status" value="1"/>
</dbReference>
<evidence type="ECO:0000256" key="7">
    <source>
        <dbReference type="ARBA" id="ARBA00022759"/>
    </source>
</evidence>
<dbReference type="Pfam" id="PF00098">
    <property type="entry name" value="zf-CCHC"/>
    <property type="match status" value="1"/>
</dbReference>
<evidence type="ECO:0000259" key="14">
    <source>
        <dbReference type="PROSITE" id="PS50158"/>
    </source>
</evidence>
<dbReference type="GO" id="GO:0008270">
    <property type="term" value="F:zinc ion binding"/>
    <property type="evidence" value="ECO:0007669"/>
    <property type="project" value="UniProtKB-KW"/>
</dbReference>
<dbReference type="Gene3D" id="2.40.70.10">
    <property type="entry name" value="Acid Proteases"/>
    <property type="match status" value="1"/>
</dbReference>
<dbReference type="Gene3D" id="3.30.70.270">
    <property type="match status" value="2"/>
</dbReference>
<dbReference type="InterPro" id="IPR028919">
    <property type="entry name" value="Viral_movement"/>
</dbReference>
<dbReference type="GO" id="GO:0003964">
    <property type="term" value="F:RNA-directed DNA polymerase activity"/>
    <property type="evidence" value="ECO:0007669"/>
    <property type="project" value="UniProtKB-KW"/>
</dbReference>
<evidence type="ECO:0000256" key="4">
    <source>
        <dbReference type="ARBA" id="ARBA00022695"/>
    </source>
</evidence>
<evidence type="ECO:0000256" key="13">
    <source>
        <dbReference type="SAM" id="MobiDB-lite"/>
    </source>
</evidence>
<evidence type="ECO:0000256" key="11">
    <source>
        <dbReference type="PROSITE-ProRule" id="PRU00047"/>
    </source>
</evidence>
<keyword evidence="2" id="KW-0645">Protease</keyword>
<evidence type="ECO:0000256" key="2">
    <source>
        <dbReference type="ARBA" id="ARBA00022670"/>
    </source>
</evidence>
<dbReference type="GO" id="GO:0004519">
    <property type="term" value="F:endonuclease activity"/>
    <property type="evidence" value="ECO:0007669"/>
    <property type="project" value="UniProtKB-KW"/>
</dbReference>
<dbReference type="FunFam" id="3.10.10.10:FF:000007">
    <property type="entry name" value="Retrovirus-related Pol polyprotein from transposon 17.6-like Protein"/>
    <property type="match status" value="1"/>
</dbReference>
<evidence type="ECO:0000256" key="6">
    <source>
        <dbReference type="ARBA" id="ARBA00022750"/>
    </source>
</evidence>
<keyword evidence="8" id="KW-0378">Hydrolase</keyword>
<feature type="compositionally biased region" description="Basic and acidic residues" evidence="13">
    <location>
        <begin position="1776"/>
        <end position="1787"/>
    </location>
</feature>
<dbReference type="InterPro" id="IPR041373">
    <property type="entry name" value="RT_RNaseH"/>
</dbReference>
<dbReference type="InterPro" id="IPR018061">
    <property type="entry name" value="Retropepsins"/>
</dbReference>
<evidence type="ECO:0000256" key="12">
    <source>
        <dbReference type="SAM" id="Coils"/>
    </source>
</evidence>
<gene>
    <name evidence="16" type="primary">ORF3</name>
</gene>
<keyword evidence="6" id="KW-0064">Aspartyl protease</keyword>
<dbReference type="InterPro" id="IPR000477">
    <property type="entry name" value="RT_dom"/>
</dbReference>
<protein>
    <recommendedName>
        <fullName evidence="1">RNA-directed DNA polymerase</fullName>
        <ecNumber evidence="1">2.7.7.49</ecNumber>
    </recommendedName>
</protein>
<dbReference type="PANTHER" id="PTHR33064:SF37">
    <property type="entry name" value="RIBONUCLEASE H"/>
    <property type="match status" value="1"/>
</dbReference>
<dbReference type="GO" id="GO:0004190">
    <property type="term" value="F:aspartic-type endopeptidase activity"/>
    <property type="evidence" value="ECO:0007669"/>
    <property type="project" value="UniProtKB-KW"/>
</dbReference>
<keyword evidence="3" id="KW-0808">Transferase</keyword>
<evidence type="ECO:0000313" key="16">
    <source>
        <dbReference type="EMBL" id="QOS14488.1"/>
    </source>
</evidence>
<dbReference type="Pfam" id="PF00078">
    <property type="entry name" value="RVT_1"/>
    <property type="match status" value="1"/>
</dbReference>
<keyword evidence="11" id="KW-0863">Zinc-finger</keyword>
<feature type="compositionally biased region" description="Polar residues" evidence="13">
    <location>
        <begin position="1788"/>
        <end position="1800"/>
    </location>
</feature>
<feature type="compositionally biased region" description="Polar residues" evidence="13">
    <location>
        <begin position="1741"/>
        <end position="1753"/>
    </location>
</feature>
<dbReference type="InterPro" id="IPR021109">
    <property type="entry name" value="Peptidase_aspartic_dom_sf"/>
</dbReference>
<dbReference type="InterPro" id="IPR043128">
    <property type="entry name" value="Rev_trsase/Diguanyl_cyclase"/>
</dbReference>
<feature type="compositionally biased region" description="Polar residues" evidence="13">
    <location>
        <begin position="1828"/>
        <end position="1837"/>
    </location>
</feature>
<dbReference type="InterPro" id="IPR051320">
    <property type="entry name" value="Viral_Replic_Matur_Polypro"/>
</dbReference>
<proteinExistence type="predicted"/>
<dbReference type="SUPFAM" id="SSF57756">
    <property type="entry name" value="Retrovirus zinc finger-like domains"/>
    <property type="match status" value="1"/>
</dbReference>
<reference evidence="16" key="1">
    <citation type="journal article" date="2020" name="Phytopathology">
        <title>Sixty years from the first disease description, a novel badnavirus associated with chestnut mosaic disease.</title>
        <authorList>
            <person name="Marais A."/>
            <person name="Murolo S."/>
            <person name="Faure C."/>
            <person name="Brans Y."/>
            <person name="Larue C."/>
            <person name="Maclot F."/>
            <person name="Massart S."/>
            <person name="Chiumenti M."/>
            <person name="Minafra A."/>
            <person name="Romanazzi G."/>
            <person name="Lefebvre M."/>
            <person name="Barreneche T."/>
            <person name="Robin C."/>
            <person name="Petit R.J."/>
            <person name="Candresse T."/>
        </authorList>
    </citation>
    <scope>NUCLEOTIDE SEQUENCE</scope>
    <source>
        <strain evidence="16">ITUmito39</strain>
    </source>
</reference>
<keyword evidence="4" id="KW-0548">Nucleotidyltransferase</keyword>
<feature type="coiled-coil region" evidence="12">
    <location>
        <begin position="955"/>
        <end position="989"/>
    </location>
</feature>
<keyword evidence="11" id="KW-0862">Zinc</keyword>
<dbReference type="EMBL" id="MT261366">
    <property type="protein sequence ID" value="QOS14488.1"/>
    <property type="molecule type" value="Genomic_DNA"/>
</dbReference>
<dbReference type="Pfam" id="PF01107">
    <property type="entry name" value="MP"/>
    <property type="match status" value="1"/>
</dbReference>
<evidence type="ECO:0000256" key="8">
    <source>
        <dbReference type="ARBA" id="ARBA00022801"/>
    </source>
</evidence>
<dbReference type="InterPro" id="IPR001878">
    <property type="entry name" value="Znf_CCHC"/>
</dbReference>
<accession>A0A7M1VJR9</accession>
<dbReference type="InterPro" id="IPR043502">
    <property type="entry name" value="DNA/RNA_pol_sf"/>
</dbReference>
<evidence type="ECO:0000256" key="5">
    <source>
        <dbReference type="ARBA" id="ARBA00022722"/>
    </source>
</evidence>
<keyword evidence="11" id="KW-0479">Metal-binding</keyword>
<dbReference type="PROSITE" id="PS50158">
    <property type="entry name" value="ZF_CCHC"/>
    <property type="match status" value="1"/>
</dbReference>
<evidence type="ECO:0000256" key="1">
    <source>
        <dbReference type="ARBA" id="ARBA00012493"/>
    </source>
</evidence>
<keyword evidence="10" id="KW-0695">RNA-directed DNA polymerase</keyword>
<dbReference type="Pfam" id="PF17917">
    <property type="entry name" value="RT_RNaseH"/>
    <property type="match status" value="1"/>
</dbReference>
<dbReference type="PANTHER" id="PTHR33064">
    <property type="entry name" value="POL PROTEIN"/>
    <property type="match status" value="1"/>
</dbReference>
<evidence type="ECO:0000256" key="10">
    <source>
        <dbReference type="ARBA" id="ARBA00022918"/>
    </source>
</evidence>
<dbReference type="GO" id="GO:0003676">
    <property type="term" value="F:nucleic acid binding"/>
    <property type="evidence" value="ECO:0007669"/>
    <property type="project" value="InterPro"/>
</dbReference>